<protein>
    <recommendedName>
        <fullName evidence="4">NAD(P)-binding protein</fullName>
    </recommendedName>
</protein>
<evidence type="ECO:0008006" key="4">
    <source>
        <dbReference type="Google" id="ProtNLM"/>
    </source>
</evidence>
<dbReference type="PANTHER" id="PTHR43544:SF26">
    <property type="entry name" value="SHORT CHAIN DEHYDROGENASE_REDUCTASE FAMILY OXIDOREDUCTASE (JCVI)"/>
    <property type="match status" value="1"/>
</dbReference>
<dbReference type="EMBL" id="ML976665">
    <property type="protein sequence ID" value="KAF1976720.1"/>
    <property type="molecule type" value="Genomic_DNA"/>
</dbReference>
<evidence type="ECO:0000256" key="1">
    <source>
        <dbReference type="ARBA" id="ARBA00006484"/>
    </source>
</evidence>
<comment type="similarity">
    <text evidence="1">Belongs to the short-chain dehydrogenases/reductases (SDR) family.</text>
</comment>
<dbReference type="GO" id="GO:0005737">
    <property type="term" value="C:cytoplasm"/>
    <property type="evidence" value="ECO:0007669"/>
    <property type="project" value="TreeGrafter"/>
</dbReference>
<dbReference type="OrthoDB" id="9876299at2759"/>
<dbReference type="InterPro" id="IPR036291">
    <property type="entry name" value="NAD(P)-bd_dom_sf"/>
</dbReference>
<dbReference type="PRINTS" id="PR00081">
    <property type="entry name" value="GDHRDH"/>
</dbReference>
<keyword evidence="3" id="KW-1185">Reference proteome</keyword>
<sequence length="257" mass="27741">MLKTVLITGANRGLGLGLLKHYLLLPSHTMIAAVRSPSHPTSVALKVLPTAADTRLIIVKIDAAVHADAFSAVQELKEKYGVKKLDVVIANAGVSYVWPAIKDVKIEDMEGHMRPNVYGVVSLFQATRALLEQSAKEGTEPTFALMGSIAGCLVDQPSVPNAAYGPSKAAAQWLIVRMHTEETWLNAINLDPGWVQTDLGQAGAKGLGFETAPTTVEESCNGMMVRLGETSRAAHGGKYVHWFGGEDEWKGCEHKQW</sequence>
<organism evidence="2 3">
    <name type="scientific">Bimuria novae-zelandiae CBS 107.79</name>
    <dbReference type="NCBI Taxonomy" id="1447943"/>
    <lineage>
        <taxon>Eukaryota</taxon>
        <taxon>Fungi</taxon>
        <taxon>Dikarya</taxon>
        <taxon>Ascomycota</taxon>
        <taxon>Pezizomycotina</taxon>
        <taxon>Dothideomycetes</taxon>
        <taxon>Pleosporomycetidae</taxon>
        <taxon>Pleosporales</taxon>
        <taxon>Massarineae</taxon>
        <taxon>Didymosphaeriaceae</taxon>
        <taxon>Bimuria</taxon>
    </lineage>
</organism>
<accession>A0A6A5VJ98</accession>
<dbReference type="PANTHER" id="PTHR43544">
    <property type="entry name" value="SHORT-CHAIN DEHYDROGENASE/REDUCTASE"/>
    <property type="match status" value="1"/>
</dbReference>
<dbReference type="InterPro" id="IPR051468">
    <property type="entry name" value="Fungal_SecMetab_SDRs"/>
</dbReference>
<reference evidence="2" key="1">
    <citation type="journal article" date="2020" name="Stud. Mycol.">
        <title>101 Dothideomycetes genomes: a test case for predicting lifestyles and emergence of pathogens.</title>
        <authorList>
            <person name="Haridas S."/>
            <person name="Albert R."/>
            <person name="Binder M."/>
            <person name="Bloem J."/>
            <person name="Labutti K."/>
            <person name="Salamov A."/>
            <person name="Andreopoulos B."/>
            <person name="Baker S."/>
            <person name="Barry K."/>
            <person name="Bills G."/>
            <person name="Bluhm B."/>
            <person name="Cannon C."/>
            <person name="Castanera R."/>
            <person name="Culley D."/>
            <person name="Daum C."/>
            <person name="Ezra D."/>
            <person name="Gonzalez J."/>
            <person name="Henrissat B."/>
            <person name="Kuo A."/>
            <person name="Liang C."/>
            <person name="Lipzen A."/>
            <person name="Lutzoni F."/>
            <person name="Magnuson J."/>
            <person name="Mondo S."/>
            <person name="Nolan M."/>
            <person name="Ohm R."/>
            <person name="Pangilinan J."/>
            <person name="Park H.-J."/>
            <person name="Ramirez L."/>
            <person name="Alfaro M."/>
            <person name="Sun H."/>
            <person name="Tritt A."/>
            <person name="Yoshinaga Y."/>
            <person name="Zwiers L.-H."/>
            <person name="Turgeon B."/>
            <person name="Goodwin S."/>
            <person name="Spatafora J."/>
            <person name="Crous P."/>
            <person name="Grigoriev I."/>
        </authorList>
    </citation>
    <scope>NUCLEOTIDE SEQUENCE</scope>
    <source>
        <strain evidence="2">CBS 107.79</strain>
    </source>
</reference>
<dbReference type="GO" id="GO:0016491">
    <property type="term" value="F:oxidoreductase activity"/>
    <property type="evidence" value="ECO:0007669"/>
    <property type="project" value="TreeGrafter"/>
</dbReference>
<dbReference type="Pfam" id="PF00106">
    <property type="entry name" value="adh_short"/>
    <property type="match status" value="1"/>
</dbReference>
<gene>
    <name evidence="2" type="ORF">BU23DRAFT_11402</name>
</gene>
<evidence type="ECO:0000313" key="3">
    <source>
        <dbReference type="Proteomes" id="UP000800036"/>
    </source>
</evidence>
<dbReference type="Gene3D" id="3.40.50.720">
    <property type="entry name" value="NAD(P)-binding Rossmann-like Domain"/>
    <property type="match status" value="1"/>
</dbReference>
<dbReference type="SUPFAM" id="SSF51735">
    <property type="entry name" value="NAD(P)-binding Rossmann-fold domains"/>
    <property type="match status" value="1"/>
</dbReference>
<dbReference type="InterPro" id="IPR002347">
    <property type="entry name" value="SDR_fam"/>
</dbReference>
<proteinExistence type="inferred from homology"/>
<dbReference type="Proteomes" id="UP000800036">
    <property type="component" value="Unassembled WGS sequence"/>
</dbReference>
<name>A0A6A5VJ98_9PLEO</name>
<dbReference type="AlphaFoldDB" id="A0A6A5VJ98"/>
<evidence type="ECO:0000313" key="2">
    <source>
        <dbReference type="EMBL" id="KAF1976720.1"/>
    </source>
</evidence>